<dbReference type="Proteomes" id="UP000052978">
    <property type="component" value="Unassembled WGS sequence"/>
</dbReference>
<dbReference type="AlphaFoldDB" id="S7PXM9"/>
<reference evidence="2 3" key="1">
    <citation type="journal article" date="2013" name="Nat. Commun.">
        <title>Genome analysis reveals insights into physiology and longevity of the Brandt's bat Myotis brandtii.</title>
        <authorList>
            <person name="Seim I."/>
            <person name="Fang X."/>
            <person name="Xiong Z."/>
            <person name="Lobanov A.V."/>
            <person name="Huang Z."/>
            <person name="Ma S."/>
            <person name="Feng Y."/>
            <person name="Turanov A.A."/>
            <person name="Zhu Y."/>
            <person name="Lenz T.L."/>
            <person name="Gerashchenko M.V."/>
            <person name="Fan D."/>
            <person name="Hee Yim S."/>
            <person name="Yao X."/>
            <person name="Jordan D."/>
            <person name="Xiong Y."/>
            <person name="Ma Y."/>
            <person name="Lyapunov A.N."/>
            <person name="Chen G."/>
            <person name="Kulakova O.I."/>
            <person name="Sun Y."/>
            <person name="Lee S.G."/>
            <person name="Bronson R.T."/>
            <person name="Moskalev A.A."/>
            <person name="Sunyaev S.R."/>
            <person name="Zhang G."/>
            <person name="Krogh A."/>
            <person name="Wang J."/>
            <person name="Gladyshev V.N."/>
        </authorList>
    </citation>
    <scope>NUCLEOTIDE SEQUENCE [LARGE SCALE GENOMIC DNA]</scope>
</reference>
<protein>
    <submittedName>
        <fullName evidence="2">Uncharacterized protein</fullName>
    </submittedName>
</protein>
<sequence length="59" mass="6160">MSREQRAFSNTGITLPHFLLDASSQAGDLSSVDPGTSLKVPILGASPTHSAGPLDPLYH</sequence>
<gene>
    <name evidence="2" type="ORF">D623_10015233</name>
</gene>
<dbReference type="EMBL" id="KE164168">
    <property type="protein sequence ID" value="EPQ15738.1"/>
    <property type="molecule type" value="Genomic_DNA"/>
</dbReference>
<evidence type="ECO:0000313" key="3">
    <source>
        <dbReference type="Proteomes" id="UP000052978"/>
    </source>
</evidence>
<feature type="region of interest" description="Disordered" evidence="1">
    <location>
        <begin position="30"/>
        <end position="59"/>
    </location>
</feature>
<evidence type="ECO:0000256" key="1">
    <source>
        <dbReference type="SAM" id="MobiDB-lite"/>
    </source>
</evidence>
<proteinExistence type="predicted"/>
<accession>S7PXM9</accession>
<evidence type="ECO:0000313" key="2">
    <source>
        <dbReference type="EMBL" id="EPQ15738.1"/>
    </source>
</evidence>
<keyword evidence="3" id="KW-1185">Reference proteome</keyword>
<name>S7PXM9_MYOBR</name>
<organism evidence="2 3">
    <name type="scientific">Myotis brandtii</name>
    <name type="common">Brandt's bat</name>
    <dbReference type="NCBI Taxonomy" id="109478"/>
    <lineage>
        <taxon>Eukaryota</taxon>
        <taxon>Metazoa</taxon>
        <taxon>Chordata</taxon>
        <taxon>Craniata</taxon>
        <taxon>Vertebrata</taxon>
        <taxon>Euteleostomi</taxon>
        <taxon>Mammalia</taxon>
        <taxon>Eutheria</taxon>
        <taxon>Laurasiatheria</taxon>
        <taxon>Chiroptera</taxon>
        <taxon>Yangochiroptera</taxon>
        <taxon>Vespertilionidae</taxon>
        <taxon>Myotis</taxon>
    </lineage>
</organism>